<dbReference type="SUPFAM" id="SSF53328">
    <property type="entry name" value="Formyltransferase"/>
    <property type="match status" value="1"/>
</dbReference>
<name>A0AAW0D9A7_9AGAR</name>
<dbReference type="PANTHER" id="PTHR11138:SF5">
    <property type="entry name" value="METHIONYL-TRNA FORMYLTRANSFERASE, MITOCHONDRIAL"/>
    <property type="match status" value="1"/>
</dbReference>
<keyword evidence="3" id="KW-1185">Reference proteome</keyword>
<feature type="domain" description="Formyl transferase N-terminal" evidence="1">
    <location>
        <begin position="5"/>
        <end position="87"/>
    </location>
</feature>
<dbReference type="InterPro" id="IPR002376">
    <property type="entry name" value="Formyl_transf_N"/>
</dbReference>
<dbReference type="AlphaFoldDB" id="A0AAW0D9A7"/>
<dbReference type="EC" id="2.1.2.9" evidence="2"/>
<dbReference type="GO" id="GO:0005739">
    <property type="term" value="C:mitochondrion"/>
    <property type="evidence" value="ECO:0007669"/>
    <property type="project" value="TreeGrafter"/>
</dbReference>
<dbReference type="Proteomes" id="UP001383192">
    <property type="component" value="Unassembled WGS sequence"/>
</dbReference>
<gene>
    <name evidence="2" type="primary">FMT1</name>
    <name evidence="2" type="ORF">VNI00_006510</name>
</gene>
<dbReference type="Pfam" id="PF00551">
    <property type="entry name" value="Formyl_trans_N"/>
    <property type="match status" value="1"/>
</dbReference>
<protein>
    <submittedName>
        <fullName evidence="2">Methionyl-tRNA formyltransferase</fullName>
        <ecNumber evidence="2">2.1.2.9</ecNumber>
    </submittedName>
</protein>
<evidence type="ECO:0000313" key="2">
    <source>
        <dbReference type="EMBL" id="KAK7047279.1"/>
    </source>
</evidence>
<accession>A0AAW0D9A7</accession>
<sequence length="109" mass="12030">MFHPDRRLNVHPSLLPQYRGAAPIQHTILNGDKETGVCIIDMLKRSEGIDAGPIWAMDRMDVPEGSTFPSLMSSLAASGGQLLVTVLRDMLSEKVHIENKQYAMLSLKA</sequence>
<dbReference type="InterPro" id="IPR036477">
    <property type="entry name" value="Formyl_transf_N_sf"/>
</dbReference>
<evidence type="ECO:0000313" key="3">
    <source>
        <dbReference type="Proteomes" id="UP001383192"/>
    </source>
</evidence>
<dbReference type="Gene3D" id="3.40.50.12230">
    <property type="match status" value="1"/>
</dbReference>
<dbReference type="EMBL" id="JAYKXP010000020">
    <property type="protein sequence ID" value="KAK7047279.1"/>
    <property type="molecule type" value="Genomic_DNA"/>
</dbReference>
<reference evidence="2 3" key="1">
    <citation type="submission" date="2024-01" db="EMBL/GenBank/DDBJ databases">
        <title>A draft genome for a cacao thread blight-causing isolate of Paramarasmius palmivorus.</title>
        <authorList>
            <person name="Baruah I.K."/>
            <person name="Bukari Y."/>
            <person name="Amoako-Attah I."/>
            <person name="Meinhardt L.W."/>
            <person name="Bailey B.A."/>
            <person name="Cohen S.P."/>
        </authorList>
    </citation>
    <scope>NUCLEOTIDE SEQUENCE [LARGE SCALE GENOMIC DNA]</scope>
    <source>
        <strain evidence="2 3">GH-12</strain>
    </source>
</reference>
<organism evidence="2 3">
    <name type="scientific">Paramarasmius palmivorus</name>
    <dbReference type="NCBI Taxonomy" id="297713"/>
    <lineage>
        <taxon>Eukaryota</taxon>
        <taxon>Fungi</taxon>
        <taxon>Dikarya</taxon>
        <taxon>Basidiomycota</taxon>
        <taxon>Agaricomycotina</taxon>
        <taxon>Agaricomycetes</taxon>
        <taxon>Agaricomycetidae</taxon>
        <taxon>Agaricales</taxon>
        <taxon>Marasmiineae</taxon>
        <taxon>Marasmiaceae</taxon>
        <taxon>Paramarasmius</taxon>
    </lineage>
</organism>
<keyword evidence="2" id="KW-0808">Transferase</keyword>
<comment type="caution">
    <text evidence="2">The sequence shown here is derived from an EMBL/GenBank/DDBJ whole genome shotgun (WGS) entry which is preliminary data.</text>
</comment>
<proteinExistence type="predicted"/>
<dbReference type="GO" id="GO:0004479">
    <property type="term" value="F:methionyl-tRNA formyltransferase activity"/>
    <property type="evidence" value="ECO:0007669"/>
    <property type="project" value="UniProtKB-EC"/>
</dbReference>
<dbReference type="PANTHER" id="PTHR11138">
    <property type="entry name" value="METHIONYL-TRNA FORMYLTRANSFERASE"/>
    <property type="match status" value="1"/>
</dbReference>
<evidence type="ECO:0000259" key="1">
    <source>
        <dbReference type="Pfam" id="PF00551"/>
    </source>
</evidence>